<accession>A0ABD0VAD4</accession>
<keyword evidence="3" id="KW-1185">Reference proteome</keyword>
<keyword evidence="1" id="KW-0472">Membrane</keyword>
<sequence length="90" mass="10557">MKPKMDVHVREKHFIKAFGAFYRLRLIAGIDGSISWLHLLLFRIYLALITKEFLVSFRDPLDLATIYLQELCIGSLLYRRAFVAERSLLN</sequence>
<gene>
    <name evidence="2" type="ORF">M5K25_008631</name>
</gene>
<dbReference type="EMBL" id="JANQDX010000007">
    <property type="protein sequence ID" value="KAL0921548.1"/>
    <property type="molecule type" value="Genomic_DNA"/>
</dbReference>
<name>A0ABD0VAD4_DENTH</name>
<dbReference type="AlphaFoldDB" id="A0ABD0VAD4"/>
<evidence type="ECO:0000256" key="1">
    <source>
        <dbReference type="SAM" id="Phobius"/>
    </source>
</evidence>
<comment type="caution">
    <text evidence="2">The sequence shown here is derived from an EMBL/GenBank/DDBJ whole genome shotgun (WGS) entry which is preliminary data.</text>
</comment>
<keyword evidence="1" id="KW-1133">Transmembrane helix</keyword>
<reference evidence="2 3" key="1">
    <citation type="journal article" date="2024" name="Plant Biotechnol. J.">
        <title>Dendrobium thyrsiflorum genome and its molecular insights into genes involved in important horticultural traits.</title>
        <authorList>
            <person name="Chen B."/>
            <person name="Wang J.Y."/>
            <person name="Zheng P.J."/>
            <person name="Li K.L."/>
            <person name="Liang Y.M."/>
            <person name="Chen X.F."/>
            <person name="Zhang C."/>
            <person name="Zhao X."/>
            <person name="He X."/>
            <person name="Zhang G.Q."/>
            <person name="Liu Z.J."/>
            <person name="Xu Q."/>
        </authorList>
    </citation>
    <scope>NUCLEOTIDE SEQUENCE [LARGE SCALE GENOMIC DNA]</scope>
    <source>
        <strain evidence="2">GZMU011</strain>
    </source>
</reference>
<keyword evidence="1" id="KW-0812">Transmembrane</keyword>
<feature type="transmembrane region" description="Helical" evidence="1">
    <location>
        <begin position="21"/>
        <end position="46"/>
    </location>
</feature>
<proteinExistence type="predicted"/>
<protein>
    <submittedName>
        <fullName evidence="2">Uncharacterized protein</fullName>
    </submittedName>
</protein>
<evidence type="ECO:0000313" key="3">
    <source>
        <dbReference type="Proteomes" id="UP001552299"/>
    </source>
</evidence>
<evidence type="ECO:0000313" key="2">
    <source>
        <dbReference type="EMBL" id="KAL0921548.1"/>
    </source>
</evidence>
<organism evidence="2 3">
    <name type="scientific">Dendrobium thyrsiflorum</name>
    <name type="common">Pinecone-like raceme dendrobium</name>
    <name type="synonym">Orchid</name>
    <dbReference type="NCBI Taxonomy" id="117978"/>
    <lineage>
        <taxon>Eukaryota</taxon>
        <taxon>Viridiplantae</taxon>
        <taxon>Streptophyta</taxon>
        <taxon>Embryophyta</taxon>
        <taxon>Tracheophyta</taxon>
        <taxon>Spermatophyta</taxon>
        <taxon>Magnoliopsida</taxon>
        <taxon>Liliopsida</taxon>
        <taxon>Asparagales</taxon>
        <taxon>Orchidaceae</taxon>
        <taxon>Epidendroideae</taxon>
        <taxon>Malaxideae</taxon>
        <taxon>Dendrobiinae</taxon>
        <taxon>Dendrobium</taxon>
    </lineage>
</organism>
<dbReference type="Proteomes" id="UP001552299">
    <property type="component" value="Unassembled WGS sequence"/>
</dbReference>